<evidence type="ECO:0000256" key="3">
    <source>
        <dbReference type="ARBA" id="ARBA00004370"/>
    </source>
</evidence>
<dbReference type="InterPro" id="IPR029058">
    <property type="entry name" value="AB_hydrolase_fold"/>
</dbReference>
<dbReference type="OrthoDB" id="1658288at2759"/>
<evidence type="ECO:0000256" key="5">
    <source>
        <dbReference type="ARBA" id="ARBA00023128"/>
    </source>
</evidence>
<reference evidence="8 9" key="1">
    <citation type="submission" date="2019-06" db="EMBL/GenBank/DDBJ databases">
        <title>Draft genome sequence of the filamentous fungus Phialemoniopsis curvata isolated from diesel fuel.</title>
        <authorList>
            <person name="Varaljay V.A."/>
            <person name="Lyon W.J."/>
            <person name="Crouch A.L."/>
            <person name="Drake C.E."/>
            <person name="Hollomon J.M."/>
            <person name="Nadeau L.J."/>
            <person name="Nunn H.S."/>
            <person name="Stevenson B.S."/>
            <person name="Bojanowski C.L."/>
            <person name="Crookes-Goodson W.J."/>
        </authorList>
    </citation>
    <scope>NUCLEOTIDE SEQUENCE [LARGE SCALE GENOMIC DNA]</scope>
    <source>
        <strain evidence="8 9">D216</strain>
    </source>
</reference>
<evidence type="ECO:0000256" key="4">
    <source>
        <dbReference type="ARBA" id="ARBA00022824"/>
    </source>
</evidence>
<keyword evidence="4" id="KW-0256">Endoplasmic reticulum</keyword>
<dbReference type="SUPFAM" id="SSF53474">
    <property type="entry name" value="alpha/beta-Hydrolases"/>
    <property type="match status" value="1"/>
</dbReference>
<accession>A0A507AU32</accession>
<keyword evidence="6" id="KW-0472">Membrane</keyword>
<name>A0A507AU32_9PEZI</name>
<proteinExistence type="predicted"/>
<dbReference type="InterPro" id="IPR052374">
    <property type="entry name" value="SERAC1"/>
</dbReference>
<dbReference type="PANTHER" id="PTHR48182">
    <property type="entry name" value="PROTEIN SERAC1"/>
    <property type="match status" value="1"/>
</dbReference>
<dbReference type="GeneID" id="41973410"/>
<keyword evidence="9" id="KW-1185">Reference proteome</keyword>
<protein>
    <recommendedName>
        <fullName evidence="10">DUF676 domain-containing protein</fullName>
    </recommendedName>
</protein>
<feature type="region of interest" description="Disordered" evidence="7">
    <location>
        <begin position="350"/>
        <end position="383"/>
    </location>
</feature>
<evidence type="ECO:0000256" key="2">
    <source>
        <dbReference type="ARBA" id="ARBA00004240"/>
    </source>
</evidence>
<dbReference type="RefSeq" id="XP_030995203.1">
    <property type="nucleotide sequence ID" value="XM_031140542.1"/>
</dbReference>
<organism evidence="8 9">
    <name type="scientific">Thyridium curvatum</name>
    <dbReference type="NCBI Taxonomy" id="1093900"/>
    <lineage>
        <taxon>Eukaryota</taxon>
        <taxon>Fungi</taxon>
        <taxon>Dikarya</taxon>
        <taxon>Ascomycota</taxon>
        <taxon>Pezizomycotina</taxon>
        <taxon>Sordariomycetes</taxon>
        <taxon>Sordariomycetidae</taxon>
        <taxon>Thyridiales</taxon>
        <taxon>Thyridiaceae</taxon>
        <taxon>Thyridium</taxon>
    </lineage>
</organism>
<comment type="caution">
    <text evidence="8">The sequence shown here is derived from an EMBL/GenBank/DDBJ whole genome shotgun (WGS) entry which is preliminary data.</text>
</comment>
<dbReference type="AlphaFoldDB" id="A0A507AU32"/>
<gene>
    <name evidence="8" type="ORF">E0L32_005963</name>
</gene>
<dbReference type="GO" id="GO:0005783">
    <property type="term" value="C:endoplasmic reticulum"/>
    <property type="evidence" value="ECO:0007669"/>
    <property type="project" value="UniProtKB-SubCell"/>
</dbReference>
<dbReference type="GO" id="GO:0016020">
    <property type="term" value="C:membrane"/>
    <property type="evidence" value="ECO:0007669"/>
    <property type="project" value="UniProtKB-SubCell"/>
</dbReference>
<evidence type="ECO:0000313" key="9">
    <source>
        <dbReference type="Proteomes" id="UP000319257"/>
    </source>
</evidence>
<feature type="region of interest" description="Disordered" evidence="7">
    <location>
        <begin position="555"/>
        <end position="576"/>
    </location>
</feature>
<evidence type="ECO:0000256" key="6">
    <source>
        <dbReference type="ARBA" id="ARBA00023136"/>
    </source>
</evidence>
<evidence type="ECO:0008006" key="10">
    <source>
        <dbReference type="Google" id="ProtNLM"/>
    </source>
</evidence>
<evidence type="ECO:0000256" key="7">
    <source>
        <dbReference type="SAM" id="MobiDB-lite"/>
    </source>
</evidence>
<evidence type="ECO:0000256" key="1">
    <source>
        <dbReference type="ARBA" id="ARBA00004173"/>
    </source>
</evidence>
<feature type="region of interest" description="Disordered" evidence="7">
    <location>
        <begin position="397"/>
        <end position="458"/>
    </location>
</feature>
<sequence length="842" mass="92800">MNHTISTRTVRSLTYRIDEIPCDYSTPEELLKCFHSDDKSRVIIRSFVPSISDPDGNEHTATIEYQSEGVPRLDADANGIELDKDFCGFTPLNETEGNVAADIIAVTGLSGHAFGSWVNSRGQMWLLDYLPKDLQQKARILIYGYPSALQGSRSQSSLGDYSNCFMQDLMGIRSHPAMHDRPIIFIGHSLGGLIIKKALADLKPQILLRLPVRSILFFGVPHGGLNIKALQVMVKGQPNENLIRDLRVDSAVLEGLADSFSRIANSIKIYSFVENHETPTVVQVDGKWQRGGEQEMMVSRQSARLRCETETIRPVHADHSQMVKIRRGQNGPYPYIANILKEALQSAPEKWENSQQLKQAFPAGEPRVGKSRLGSVPESSSITMDDLAAKVGDMWQKKVSCPPEPNPAQSQKLDSNESEGELLLASNRLRSSSPPHSRPASAASSRDPRQEALAPDDDDELDEFMFNELTQRGSLTDAFSAICRQAQVYMEVRDFESAERTCHVLLDQQISEGASLADDTVQQTMEILADALDGLGNSQAANEVRHRAWLAKSDVGQQASSLQDPPSSGSWPWASLPTPNAPGFLEPPFQPTMRSLPSSYSPMYSFIPSQPTPSTTLVLPTSKSWDKTFADVEDVLYFLSVSTETVQKGPDILVLDCEDDGCVMRLSARPSPGGLALQLDSSGITLPKHVVSNIQRRLAPMLIGERVLVSYIGIPDRHMAPQDVLMSHEKVLRRLDVEVGTLEGSYTHARHRCRAKKVRVLGANKKVSFHMVHDVLDSPDEAVMAVTFEWMEGDKVFFSEMMTTLSSEILSVNQSLPWAAFGQTQPPPLFTPGVPGLGAGFG</sequence>
<comment type="subcellular location">
    <subcellularLocation>
        <location evidence="2">Endoplasmic reticulum</location>
    </subcellularLocation>
    <subcellularLocation>
        <location evidence="3">Membrane</location>
    </subcellularLocation>
    <subcellularLocation>
        <location evidence="1">Mitochondrion</location>
    </subcellularLocation>
</comment>
<feature type="compositionally biased region" description="Low complexity" evidence="7">
    <location>
        <begin position="422"/>
        <end position="445"/>
    </location>
</feature>
<dbReference type="Gene3D" id="3.40.50.1820">
    <property type="entry name" value="alpha/beta hydrolase"/>
    <property type="match status" value="1"/>
</dbReference>
<feature type="compositionally biased region" description="Polar residues" evidence="7">
    <location>
        <begin position="555"/>
        <end position="570"/>
    </location>
</feature>
<dbReference type="GO" id="GO:0005739">
    <property type="term" value="C:mitochondrion"/>
    <property type="evidence" value="ECO:0007669"/>
    <property type="project" value="UniProtKB-SubCell"/>
</dbReference>
<dbReference type="InParanoid" id="A0A507AU32"/>
<keyword evidence="5" id="KW-0496">Mitochondrion</keyword>
<evidence type="ECO:0000313" key="8">
    <source>
        <dbReference type="EMBL" id="TPX13492.1"/>
    </source>
</evidence>
<dbReference type="Proteomes" id="UP000319257">
    <property type="component" value="Unassembled WGS sequence"/>
</dbReference>
<dbReference type="PANTHER" id="PTHR48182:SF2">
    <property type="entry name" value="PROTEIN SERAC1"/>
    <property type="match status" value="1"/>
</dbReference>
<dbReference type="EMBL" id="SKBQ01000033">
    <property type="protein sequence ID" value="TPX13492.1"/>
    <property type="molecule type" value="Genomic_DNA"/>
</dbReference>